<proteinExistence type="predicted"/>
<dbReference type="AlphaFoldDB" id="A0A3A8E3Q6"/>
<dbReference type="GO" id="GO:0003677">
    <property type="term" value="F:DNA binding"/>
    <property type="evidence" value="ECO:0007669"/>
    <property type="project" value="UniProtKB-UniRule"/>
</dbReference>
<dbReference type="InterPro" id="IPR050624">
    <property type="entry name" value="HTH-type_Tx_Regulator"/>
</dbReference>
<protein>
    <submittedName>
        <fullName evidence="4">TetR/AcrR family transcriptional regulator</fullName>
    </submittedName>
</protein>
<sequence length="214" mass="25332">MKHSAIQIRRKPRQSRAKLTQEALQDSFVRLLHERPASQITIREITDLAGVGLGTFYEYFSKKEDLIALTIHLHVKHNAESLKSYAQSLIKLSTNLEFQVYLERIIHFQIEQIQAQQFLWSQVFLLERQISDIESYRKSYAMMVQMWQSILAPFIQNDKQLTSMALNMQRVCYGFVSQTLLIEPEFGDWEIFEINIIQMLKSTNTKQFQNYTRY</sequence>
<dbReference type="PROSITE" id="PS50977">
    <property type="entry name" value="HTH_TETR_2"/>
    <property type="match status" value="1"/>
</dbReference>
<organism evidence="4 5">
    <name type="scientific">Acinetobacter tianfuensis</name>
    <dbReference type="NCBI Taxonomy" id="2419603"/>
    <lineage>
        <taxon>Bacteria</taxon>
        <taxon>Pseudomonadati</taxon>
        <taxon>Pseudomonadota</taxon>
        <taxon>Gammaproteobacteria</taxon>
        <taxon>Moraxellales</taxon>
        <taxon>Moraxellaceae</taxon>
        <taxon>Acinetobacter</taxon>
    </lineage>
</organism>
<gene>
    <name evidence="4" type="ORF">D7V32_13640</name>
</gene>
<evidence type="ECO:0000259" key="3">
    <source>
        <dbReference type="PROSITE" id="PS50977"/>
    </source>
</evidence>
<dbReference type="RefSeq" id="WP_120403396.1">
    <property type="nucleotide sequence ID" value="NZ_RAXV01000034.1"/>
</dbReference>
<dbReference type="Gene3D" id="1.10.357.10">
    <property type="entry name" value="Tetracycline Repressor, domain 2"/>
    <property type="match status" value="1"/>
</dbReference>
<evidence type="ECO:0000313" key="4">
    <source>
        <dbReference type="EMBL" id="RKG29712.1"/>
    </source>
</evidence>
<accession>A0A3A8E3Q6</accession>
<dbReference type="OrthoDB" id="9816320at2"/>
<feature type="domain" description="HTH tetR-type" evidence="3">
    <location>
        <begin position="18"/>
        <end position="78"/>
    </location>
</feature>
<dbReference type="Proteomes" id="UP000282388">
    <property type="component" value="Unassembled WGS sequence"/>
</dbReference>
<dbReference type="SUPFAM" id="SSF46689">
    <property type="entry name" value="Homeodomain-like"/>
    <property type="match status" value="1"/>
</dbReference>
<dbReference type="InterPro" id="IPR009057">
    <property type="entry name" value="Homeodomain-like_sf"/>
</dbReference>
<keyword evidence="5" id="KW-1185">Reference proteome</keyword>
<keyword evidence="1 2" id="KW-0238">DNA-binding</keyword>
<dbReference type="Pfam" id="PF00440">
    <property type="entry name" value="TetR_N"/>
    <property type="match status" value="1"/>
</dbReference>
<evidence type="ECO:0000313" key="5">
    <source>
        <dbReference type="Proteomes" id="UP000282388"/>
    </source>
</evidence>
<dbReference type="PANTHER" id="PTHR43479:SF11">
    <property type="entry name" value="ACREF_ENVCD OPERON REPRESSOR-RELATED"/>
    <property type="match status" value="1"/>
</dbReference>
<dbReference type="InterPro" id="IPR001647">
    <property type="entry name" value="HTH_TetR"/>
</dbReference>
<dbReference type="EMBL" id="RAXV01000034">
    <property type="protein sequence ID" value="RKG29712.1"/>
    <property type="molecule type" value="Genomic_DNA"/>
</dbReference>
<dbReference type="PANTHER" id="PTHR43479">
    <property type="entry name" value="ACREF/ENVCD OPERON REPRESSOR-RELATED"/>
    <property type="match status" value="1"/>
</dbReference>
<evidence type="ECO:0000256" key="2">
    <source>
        <dbReference type="PROSITE-ProRule" id="PRU00335"/>
    </source>
</evidence>
<reference evidence="4 5" key="1">
    <citation type="submission" date="2018-09" db="EMBL/GenBank/DDBJ databases">
        <title>The draft genome of Acinetobacter spp. strains.</title>
        <authorList>
            <person name="Qin J."/>
            <person name="Feng Y."/>
            <person name="Zong Z."/>
        </authorList>
    </citation>
    <scope>NUCLEOTIDE SEQUENCE [LARGE SCALE GENOMIC DNA]</scope>
    <source>
        <strain evidence="4 5">WCHAc060012</strain>
    </source>
</reference>
<evidence type="ECO:0000256" key="1">
    <source>
        <dbReference type="ARBA" id="ARBA00023125"/>
    </source>
</evidence>
<comment type="caution">
    <text evidence="4">The sequence shown here is derived from an EMBL/GenBank/DDBJ whole genome shotgun (WGS) entry which is preliminary data.</text>
</comment>
<feature type="DNA-binding region" description="H-T-H motif" evidence="2">
    <location>
        <begin position="41"/>
        <end position="60"/>
    </location>
</feature>
<name>A0A3A8E3Q6_9GAMM</name>